<dbReference type="InterPro" id="IPR026259">
    <property type="entry name" value="MauG/Cytc_peroxidase"/>
</dbReference>
<keyword evidence="7 8" id="KW-0408">Iron</keyword>
<comment type="caution">
    <text evidence="10">The sequence shown here is derived from an EMBL/GenBank/DDBJ whole genome shotgun (WGS) entry which is preliminary data.</text>
</comment>
<keyword evidence="3 8" id="KW-0479">Metal-binding</keyword>
<keyword evidence="11" id="KW-1185">Reference proteome</keyword>
<dbReference type="Pfam" id="PF03150">
    <property type="entry name" value="CCP_MauG"/>
    <property type="match status" value="1"/>
</dbReference>
<keyword evidence="6" id="KW-0560">Oxidoreductase</keyword>
<dbReference type="Gene3D" id="1.10.760.10">
    <property type="entry name" value="Cytochrome c-like domain"/>
    <property type="match status" value="2"/>
</dbReference>
<evidence type="ECO:0000259" key="9">
    <source>
        <dbReference type="PROSITE" id="PS51007"/>
    </source>
</evidence>
<accession>A0ABW3JQK0</accession>
<evidence type="ECO:0000256" key="6">
    <source>
        <dbReference type="ARBA" id="ARBA00023002"/>
    </source>
</evidence>
<keyword evidence="2 8" id="KW-0349">Heme</keyword>
<dbReference type="RefSeq" id="WP_386106350.1">
    <property type="nucleotide sequence ID" value="NZ_JBHTJR010000030.1"/>
</dbReference>
<gene>
    <name evidence="10" type="ORF">ACFQ1U_06020</name>
</gene>
<dbReference type="EMBL" id="JBHTJR010000030">
    <property type="protein sequence ID" value="MFD0992753.1"/>
    <property type="molecule type" value="Genomic_DNA"/>
</dbReference>
<name>A0ABW3JQK0_9FLAO</name>
<evidence type="ECO:0000256" key="1">
    <source>
        <dbReference type="ARBA" id="ARBA00004418"/>
    </source>
</evidence>
<proteinExistence type="predicted"/>
<dbReference type="InterPro" id="IPR036909">
    <property type="entry name" value="Cyt_c-like_dom_sf"/>
</dbReference>
<dbReference type="Proteomes" id="UP001597062">
    <property type="component" value="Unassembled WGS sequence"/>
</dbReference>
<dbReference type="InterPro" id="IPR004852">
    <property type="entry name" value="Di-haem_cyt_c_peroxidsae"/>
</dbReference>
<organism evidence="10 11">
    <name type="scientific">Tenacibaculum geojense</name>
    <dbReference type="NCBI Taxonomy" id="915352"/>
    <lineage>
        <taxon>Bacteria</taxon>
        <taxon>Pseudomonadati</taxon>
        <taxon>Bacteroidota</taxon>
        <taxon>Flavobacteriia</taxon>
        <taxon>Flavobacteriales</taxon>
        <taxon>Flavobacteriaceae</taxon>
        <taxon>Tenacibaculum</taxon>
    </lineage>
</organism>
<dbReference type="InterPro" id="IPR051395">
    <property type="entry name" value="Cytochrome_c_Peroxidase/MauG"/>
</dbReference>
<evidence type="ECO:0000256" key="4">
    <source>
        <dbReference type="ARBA" id="ARBA00022729"/>
    </source>
</evidence>
<dbReference type="GO" id="GO:0004601">
    <property type="term" value="F:peroxidase activity"/>
    <property type="evidence" value="ECO:0007669"/>
    <property type="project" value="UniProtKB-KW"/>
</dbReference>
<dbReference type="PROSITE" id="PS51007">
    <property type="entry name" value="CYTC"/>
    <property type="match status" value="1"/>
</dbReference>
<evidence type="ECO:0000256" key="5">
    <source>
        <dbReference type="ARBA" id="ARBA00022764"/>
    </source>
</evidence>
<dbReference type="SUPFAM" id="SSF46626">
    <property type="entry name" value="Cytochrome c"/>
    <property type="match status" value="2"/>
</dbReference>
<evidence type="ECO:0000256" key="3">
    <source>
        <dbReference type="ARBA" id="ARBA00022723"/>
    </source>
</evidence>
<evidence type="ECO:0000313" key="10">
    <source>
        <dbReference type="EMBL" id="MFD0992753.1"/>
    </source>
</evidence>
<evidence type="ECO:0000256" key="7">
    <source>
        <dbReference type="ARBA" id="ARBA00023004"/>
    </source>
</evidence>
<sequence>MKNWVYIFLVTILVSCNKGENPTEEYTPIPKTLNIPNLFQQKLIDPVIPSDNPLTEEGVELGKKLFFDTILSKNNTQSCATCHNPQKAFTNNLQFSIGVDGIPGTRNSMPLFNLAWNFSDRFAWDGKEFGIENQAFEPVTNPIEMHSEWVDVTNKLQNHSEYPDLFKKAFGTYQIDSLLVVKAIAQFERTLISGNSKFDKYLLDETSLTDQELNGFNIFMDENKGDCFHCHGSNNNPLWTDNLFHNNGLDENFSDLGLGAVTGDPNDNGKFRSPSIRNLAFTAPYMHDGRFETLDEVINHYSEGLKNSPTIDPLMKKVAEGGVQLTTQEKADLKAFLLSLSDFEFINNPDFNQQ</sequence>
<feature type="domain" description="Cytochrome c" evidence="9">
    <location>
        <begin position="210"/>
        <end position="341"/>
    </location>
</feature>
<keyword evidence="4" id="KW-0732">Signal</keyword>
<reference evidence="11" key="1">
    <citation type="journal article" date="2019" name="Int. J. Syst. Evol. Microbiol.">
        <title>The Global Catalogue of Microorganisms (GCM) 10K type strain sequencing project: providing services to taxonomists for standard genome sequencing and annotation.</title>
        <authorList>
            <consortium name="The Broad Institute Genomics Platform"/>
            <consortium name="The Broad Institute Genome Sequencing Center for Infectious Disease"/>
            <person name="Wu L."/>
            <person name="Ma J."/>
        </authorList>
    </citation>
    <scope>NUCLEOTIDE SEQUENCE [LARGE SCALE GENOMIC DNA]</scope>
    <source>
        <strain evidence="11">CCUG 60527</strain>
    </source>
</reference>
<evidence type="ECO:0000313" key="11">
    <source>
        <dbReference type="Proteomes" id="UP001597062"/>
    </source>
</evidence>
<dbReference type="InterPro" id="IPR009056">
    <property type="entry name" value="Cyt_c-like_dom"/>
</dbReference>
<protein>
    <submittedName>
        <fullName evidence="10">Cytochrome-c peroxidase</fullName>
    </submittedName>
</protein>
<comment type="subcellular location">
    <subcellularLocation>
        <location evidence="1">Periplasm</location>
    </subcellularLocation>
</comment>
<dbReference type="PANTHER" id="PTHR30600:SF10">
    <property type="entry name" value="BLL6722 PROTEIN"/>
    <property type="match status" value="1"/>
</dbReference>
<dbReference type="PANTHER" id="PTHR30600">
    <property type="entry name" value="CYTOCHROME C PEROXIDASE-RELATED"/>
    <property type="match status" value="1"/>
</dbReference>
<keyword evidence="5" id="KW-0574">Periplasm</keyword>
<evidence type="ECO:0000256" key="2">
    <source>
        <dbReference type="ARBA" id="ARBA00022617"/>
    </source>
</evidence>
<dbReference type="PROSITE" id="PS51257">
    <property type="entry name" value="PROKAR_LIPOPROTEIN"/>
    <property type="match status" value="1"/>
</dbReference>
<keyword evidence="10" id="KW-0575">Peroxidase</keyword>
<evidence type="ECO:0000256" key="8">
    <source>
        <dbReference type="PROSITE-ProRule" id="PRU00433"/>
    </source>
</evidence>
<dbReference type="PIRSF" id="PIRSF000294">
    <property type="entry name" value="Cytochrome-c_peroxidase"/>
    <property type="match status" value="1"/>
</dbReference>